<dbReference type="GO" id="GO:0005634">
    <property type="term" value="C:nucleus"/>
    <property type="evidence" value="ECO:0007669"/>
    <property type="project" value="UniProtKB-SubCell"/>
</dbReference>
<protein>
    <recommendedName>
        <fullName evidence="3">HTH cro/C1-type domain-containing protein</fullName>
    </recommendedName>
</protein>
<evidence type="ECO:0000313" key="4">
    <source>
        <dbReference type="EMBL" id="GFY00425.1"/>
    </source>
</evidence>
<proteinExistence type="predicted"/>
<dbReference type="SUPFAM" id="SSF46689">
    <property type="entry name" value="Homeodomain-like"/>
    <property type="match status" value="1"/>
</dbReference>
<feature type="region of interest" description="Disordered" evidence="2">
    <location>
        <begin position="1"/>
        <end position="39"/>
    </location>
</feature>
<evidence type="ECO:0000256" key="2">
    <source>
        <dbReference type="SAM" id="MobiDB-lite"/>
    </source>
</evidence>
<gene>
    <name evidence="4" type="ORF">TNCV_1664641</name>
</gene>
<dbReference type="InterPro" id="IPR001387">
    <property type="entry name" value="Cro/C1-type_HTH"/>
</dbReference>
<sequence>MLNDDEIVTSVQVESEPFDDEKDKDEDNNNESSKGASNAGTFSELETAVECGLDYCWRTSMECWRESAWCRRGYSVFEGEGFLILESSVKEERRSLVVFGGGKCGTVVGPKEMEFFRTMSQRSHLTDSEAWRVVGRLEGGQTQAEVAQAIGVSQSVISRIWNRFLETGSAGR</sequence>
<comment type="caution">
    <text evidence="4">The sequence shown here is derived from an EMBL/GenBank/DDBJ whole genome shotgun (WGS) entry which is preliminary data.</text>
</comment>
<dbReference type="Proteomes" id="UP000887159">
    <property type="component" value="Unassembled WGS sequence"/>
</dbReference>
<evidence type="ECO:0000256" key="1">
    <source>
        <dbReference type="ARBA" id="ARBA00004123"/>
    </source>
</evidence>
<feature type="domain" description="HTH cro/C1-type" evidence="3">
    <location>
        <begin position="142"/>
        <end position="160"/>
    </location>
</feature>
<dbReference type="EMBL" id="BMAU01021220">
    <property type="protein sequence ID" value="GFY00425.1"/>
    <property type="molecule type" value="Genomic_DNA"/>
</dbReference>
<reference evidence="4" key="1">
    <citation type="submission" date="2020-08" db="EMBL/GenBank/DDBJ databases">
        <title>Multicomponent nature underlies the extraordinary mechanical properties of spider dragline silk.</title>
        <authorList>
            <person name="Kono N."/>
            <person name="Nakamura H."/>
            <person name="Mori M."/>
            <person name="Yoshida Y."/>
            <person name="Ohtoshi R."/>
            <person name="Malay A.D."/>
            <person name="Moran D.A.P."/>
            <person name="Tomita M."/>
            <person name="Numata K."/>
            <person name="Arakawa K."/>
        </authorList>
    </citation>
    <scope>NUCLEOTIDE SEQUENCE</scope>
</reference>
<feature type="compositionally biased region" description="Acidic residues" evidence="2">
    <location>
        <begin position="16"/>
        <end position="29"/>
    </location>
</feature>
<evidence type="ECO:0000313" key="5">
    <source>
        <dbReference type="Proteomes" id="UP000887159"/>
    </source>
</evidence>
<keyword evidence="5" id="KW-1185">Reference proteome</keyword>
<dbReference type="InterPro" id="IPR009057">
    <property type="entry name" value="Homeodomain-like_sf"/>
</dbReference>
<name>A0A8X6VBU8_TRICX</name>
<dbReference type="PROSITE" id="PS50943">
    <property type="entry name" value="HTH_CROC1"/>
    <property type="match status" value="1"/>
</dbReference>
<dbReference type="AlphaFoldDB" id="A0A8X6VBU8"/>
<accession>A0A8X6VBU8</accession>
<evidence type="ECO:0000259" key="3">
    <source>
        <dbReference type="PROSITE" id="PS50943"/>
    </source>
</evidence>
<comment type="subcellular location">
    <subcellularLocation>
        <location evidence="1">Nucleus</location>
    </subcellularLocation>
</comment>
<organism evidence="4 5">
    <name type="scientific">Trichonephila clavipes</name>
    <name type="common">Golden silk orbweaver</name>
    <name type="synonym">Nephila clavipes</name>
    <dbReference type="NCBI Taxonomy" id="2585209"/>
    <lineage>
        <taxon>Eukaryota</taxon>
        <taxon>Metazoa</taxon>
        <taxon>Ecdysozoa</taxon>
        <taxon>Arthropoda</taxon>
        <taxon>Chelicerata</taxon>
        <taxon>Arachnida</taxon>
        <taxon>Araneae</taxon>
        <taxon>Araneomorphae</taxon>
        <taxon>Entelegynae</taxon>
        <taxon>Araneoidea</taxon>
        <taxon>Nephilidae</taxon>
        <taxon>Trichonephila</taxon>
    </lineage>
</organism>
<dbReference type="CDD" id="cd00093">
    <property type="entry name" value="HTH_XRE"/>
    <property type="match status" value="1"/>
</dbReference>